<evidence type="ECO:0000256" key="1">
    <source>
        <dbReference type="SAM" id="MobiDB-lite"/>
    </source>
</evidence>
<reference evidence="2 3" key="1">
    <citation type="submission" date="2020-08" db="EMBL/GenBank/DDBJ databases">
        <title>Sequencing the genomes of 1000 actinobacteria strains.</title>
        <authorList>
            <person name="Klenk H.-P."/>
        </authorList>
    </citation>
    <scope>NUCLEOTIDE SEQUENCE [LARGE SCALE GENOMIC DNA]</scope>
    <source>
        <strain evidence="2 3">DSM 41654</strain>
    </source>
</reference>
<sequence>MTPRWSIISSTSRQERGKRKYSHTQWEMTSTGYRSPLYDGGADGTNGPPRTRSTKDHPTPSANVTVPSMEFDSYAEVPKSTAQQITESARRK</sequence>
<protein>
    <submittedName>
        <fullName evidence="2">Uncharacterized protein</fullName>
    </submittedName>
</protein>
<dbReference type="EMBL" id="JACHJV010000001">
    <property type="protein sequence ID" value="MBB4921945.1"/>
    <property type="molecule type" value="Genomic_DNA"/>
</dbReference>
<proteinExistence type="predicted"/>
<evidence type="ECO:0000313" key="2">
    <source>
        <dbReference type="EMBL" id="MBB4921945.1"/>
    </source>
</evidence>
<feature type="region of interest" description="Disordered" evidence="1">
    <location>
        <begin position="1"/>
        <end position="66"/>
    </location>
</feature>
<gene>
    <name evidence="2" type="ORF">FHR34_000938</name>
</gene>
<evidence type="ECO:0000313" key="3">
    <source>
        <dbReference type="Proteomes" id="UP000540506"/>
    </source>
</evidence>
<name>A0A7W7VU04_KITKI</name>
<feature type="compositionally biased region" description="Polar residues" evidence="1">
    <location>
        <begin position="23"/>
        <end position="33"/>
    </location>
</feature>
<comment type="caution">
    <text evidence="2">The sequence shown here is derived from an EMBL/GenBank/DDBJ whole genome shotgun (WGS) entry which is preliminary data.</text>
</comment>
<dbReference type="AlphaFoldDB" id="A0A7W7VU04"/>
<accession>A0A7W7VU04</accession>
<organism evidence="2 3">
    <name type="scientific">Kitasatospora kifunensis</name>
    <name type="common">Streptomyces kifunensis</name>
    <dbReference type="NCBI Taxonomy" id="58351"/>
    <lineage>
        <taxon>Bacteria</taxon>
        <taxon>Bacillati</taxon>
        <taxon>Actinomycetota</taxon>
        <taxon>Actinomycetes</taxon>
        <taxon>Kitasatosporales</taxon>
        <taxon>Streptomycetaceae</taxon>
        <taxon>Kitasatospora</taxon>
    </lineage>
</organism>
<keyword evidence="3" id="KW-1185">Reference proteome</keyword>
<dbReference type="Proteomes" id="UP000540506">
    <property type="component" value="Unassembled WGS sequence"/>
</dbReference>